<evidence type="ECO:0000313" key="2">
    <source>
        <dbReference type="Proteomes" id="UP000828251"/>
    </source>
</evidence>
<dbReference type="EMBL" id="JAIQCV010000012">
    <property type="protein sequence ID" value="KAH1039070.1"/>
    <property type="molecule type" value="Genomic_DNA"/>
</dbReference>
<name>A0A9D3ZI23_9ROSI</name>
<dbReference type="AlphaFoldDB" id="A0A9D3ZI23"/>
<accession>A0A9D3ZI23</accession>
<sequence length="91" mass="10160">MGFFDDKESTMVVSSNQFEERLGRASAEIKCVASAPKFKWRRVSVVWDFPLGCRRVAAPNSRSSKQIIVDRSSQGATAVKVCIHTVQIVEQ</sequence>
<comment type="caution">
    <text evidence="1">The sequence shown here is derived from an EMBL/GenBank/DDBJ whole genome shotgun (WGS) entry which is preliminary data.</text>
</comment>
<keyword evidence="2" id="KW-1185">Reference proteome</keyword>
<gene>
    <name evidence="1" type="ORF">J1N35_040813</name>
</gene>
<proteinExistence type="predicted"/>
<evidence type="ECO:0000313" key="1">
    <source>
        <dbReference type="EMBL" id="KAH1039070.1"/>
    </source>
</evidence>
<organism evidence="1 2">
    <name type="scientific">Gossypium stocksii</name>
    <dbReference type="NCBI Taxonomy" id="47602"/>
    <lineage>
        <taxon>Eukaryota</taxon>
        <taxon>Viridiplantae</taxon>
        <taxon>Streptophyta</taxon>
        <taxon>Embryophyta</taxon>
        <taxon>Tracheophyta</taxon>
        <taxon>Spermatophyta</taxon>
        <taxon>Magnoliopsida</taxon>
        <taxon>eudicotyledons</taxon>
        <taxon>Gunneridae</taxon>
        <taxon>Pentapetalae</taxon>
        <taxon>rosids</taxon>
        <taxon>malvids</taxon>
        <taxon>Malvales</taxon>
        <taxon>Malvaceae</taxon>
        <taxon>Malvoideae</taxon>
        <taxon>Gossypium</taxon>
    </lineage>
</organism>
<protein>
    <submittedName>
        <fullName evidence="1">Uncharacterized protein</fullName>
    </submittedName>
</protein>
<dbReference type="Proteomes" id="UP000828251">
    <property type="component" value="Unassembled WGS sequence"/>
</dbReference>
<reference evidence="1 2" key="1">
    <citation type="journal article" date="2021" name="Plant Biotechnol. J.">
        <title>Multi-omics assisted identification of the key and species-specific regulatory components of drought-tolerant mechanisms in Gossypium stocksii.</title>
        <authorList>
            <person name="Yu D."/>
            <person name="Ke L."/>
            <person name="Zhang D."/>
            <person name="Wu Y."/>
            <person name="Sun Y."/>
            <person name="Mei J."/>
            <person name="Sun J."/>
            <person name="Sun Y."/>
        </authorList>
    </citation>
    <scope>NUCLEOTIDE SEQUENCE [LARGE SCALE GENOMIC DNA]</scope>
    <source>
        <strain evidence="2">cv. E1</strain>
        <tissue evidence="1">Leaf</tissue>
    </source>
</reference>